<evidence type="ECO:0000313" key="3">
    <source>
        <dbReference type="EMBL" id="TWU08008.1"/>
    </source>
</evidence>
<dbReference type="Pfam" id="PF20009">
    <property type="entry name" value="GEVED"/>
    <property type="match status" value="1"/>
</dbReference>
<dbReference type="GO" id="GO:0000272">
    <property type="term" value="P:polysaccharide catabolic process"/>
    <property type="evidence" value="ECO:0007669"/>
    <property type="project" value="InterPro"/>
</dbReference>
<accession>A0A5C6B7S4</accession>
<organism evidence="3 4">
    <name type="scientific">Stieleria varia</name>
    <dbReference type="NCBI Taxonomy" id="2528005"/>
    <lineage>
        <taxon>Bacteria</taxon>
        <taxon>Pseudomonadati</taxon>
        <taxon>Planctomycetota</taxon>
        <taxon>Planctomycetia</taxon>
        <taxon>Pirellulales</taxon>
        <taxon>Pirellulaceae</taxon>
        <taxon>Stieleria</taxon>
    </lineage>
</organism>
<evidence type="ECO:0000259" key="2">
    <source>
        <dbReference type="Pfam" id="PF20009"/>
    </source>
</evidence>
<dbReference type="AlphaFoldDB" id="A0A5C6B7S4"/>
<gene>
    <name evidence="3" type="ORF">Pla52n_05860</name>
</gene>
<name>A0A5C6B7S4_9BACT</name>
<feature type="region of interest" description="Disordered" evidence="1">
    <location>
        <begin position="430"/>
        <end position="452"/>
    </location>
</feature>
<feature type="compositionally biased region" description="Polar residues" evidence="1">
    <location>
        <begin position="430"/>
        <end position="451"/>
    </location>
</feature>
<dbReference type="InterPro" id="IPR002105">
    <property type="entry name" value="Dockerin_1_rpt"/>
</dbReference>
<feature type="domain" description="GEVED" evidence="2">
    <location>
        <begin position="674"/>
        <end position="748"/>
    </location>
</feature>
<feature type="compositionally biased region" description="Polar residues" evidence="1">
    <location>
        <begin position="1028"/>
        <end position="1044"/>
    </location>
</feature>
<dbReference type="RefSeq" id="WP_197454230.1">
    <property type="nucleotide sequence ID" value="NZ_CP151726.1"/>
</dbReference>
<evidence type="ECO:0000313" key="4">
    <source>
        <dbReference type="Proteomes" id="UP000320176"/>
    </source>
</evidence>
<dbReference type="Proteomes" id="UP000320176">
    <property type="component" value="Unassembled WGS sequence"/>
</dbReference>
<feature type="region of interest" description="Disordered" evidence="1">
    <location>
        <begin position="355"/>
        <end position="375"/>
    </location>
</feature>
<dbReference type="InterPro" id="IPR036439">
    <property type="entry name" value="Dockerin_dom_sf"/>
</dbReference>
<protein>
    <submittedName>
        <fullName evidence="3">Dockerin type I repeat protein</fullName>
    </submittedName>
</protein>
<dbReference type="InterPro" id="IPR045474">
    <property type="entry name" value="GEVED"/>
</dbReference>
<dbReference type="SUPFAM" id="SSF63446">
    <property type="entry name" value="Type I dockerin domain"/>
    <property type="match status" value="1"/>
</dbReference>
<dbReference type="EMBL" id="SJPN01000001">
    <property type="protein sequence ID" value="TWU08008.1"/>
    <property type="molecule type" value="Genomic_DNA"/>
</dbReference>
<dbReference type="GO" id="GO:0004553">
    <property type="term" value="F:hydrolase activity, hydrolyzing O-glycosyl compounds"/>
    <property type="evidence" value="ECO:0007669"/>
    <property type="project" value="InterPro"/>
</dbReference>
<feature type="region of interest" description="Disordered" evidence="1">
    <location>
        <begin position="1018"/>
        <end position="1063"/>
    </location>
</feature>
<keyword evidence="4" id="KW-1185">Reference proteome</keyword>
<comment type="caution">
    <text evidence="3">The sequence shown here is derived from an EMBL/GenBank/DDBJ whole genome shotgun (WGS) entry which is preliminary data.</text>
</comment>
<dbReference type="Pfam" id="PF00404">
    <property type="entry name" value="Dockerin_1"/>
    <property type="match status" value="1"/>
</dbReference>
<reference evidence="3 4" key="1">
    <citation type="submission" date="2019-02" db="EMBL/GenBank/DDBJ databases">
        <title>Deep-cultivation of Planctomycetes and their phenomic and genomic characterization uncovers novel biology.</title>
        <authorList>
            <person name="Wiegand S."/>
            <person name="Jogler M."/>
            <person name="Boedeker C."/>
            <person name="Pinto D."/>
            <person name="Vollmers J."/>
            <person name="Rivas-Marin E."/>
            <person name="Kohn T."/>
            <person name="Peeters S.H."/>
            <person name="Heuer A."/>
            <person name="Rast P."/>
            <person name="Oberbeckmann S."/>
            <person name="Bunk B."/>
            <person name="Jeske O."/>
            <person name="Meyerdierks A."/>
            <person name="Storesund J.E."/>
            <person name="Kallscheuer N."/>
            <person name="Luecker S."/>
            <person name="Lage O.M."/>
            <person name="Pohl T."/>
            <person name="Merkel B.J."/>
            <person name="Hornburger P."/>
            <person name="Mueller R.-W."/>
            <person name="Bruemmer F."/>
            <person name="Labrenz M."/>
            <person name="Spormann A.M."/>
            <person name="Op Den Camp H."/>
            <person name="Overmann J."/>
            <person name="Amann R."/>
            <person name="Jetten M.S.M."/>
            <person name="Mascher T."/>
            <person name="Medema M.H."/>
            <person name="Devos D.P."/>
            <person name="Kaster A.-K."/>
            <person name="Ovreas L."/>
            <person name="Rohde M."/>
            <person name="Galperin M.Y."/>
            <person name="Jogler C."/>
        </authorList>
    </citation>
    <scope>NUCLEOTIDE SEQUENCE [LARGE SCALE GENOMIC DNA]</scope>
    <source>
        <strain evidence="3 4">Pla52n</strain>
    </source>
</reference>
<sequence length="1119" mass="116091">MRRRRVDSVSRRSKRHLCMQSLENRRMLVAPVATDFFIGEIPLGTELSVIASDIISGFGTDADDDLSSSSLEFHNAAVDGDPVVSLASIGFSYAAAAGKSGSLSVNTSSATALVDLLPGQFATVTIGFTVRDATAQDSGVLRFTVSGTANHVVANFQIVDERSVRGDILASANVQTGESRLSVLATGVADVSQFLQSDTLLGGIGVDNLFGVTVARAFASDNSNAMARASRGSSAIADAVESSSAEATAFEESKANASAHDGSMAAAFSSDRSNASATAMRDSQATAHASIDSIASVNSEDMSIAKAISMDSSISDASAASGSNVNADARWDSFAFAGGALSSTANATSVSHSNASAAADSGSTSDAQASSRSTADANAFQDSVANSVAKDDSESGVSAISDSTAIGFAMYGSRAQASSTLNAVAESVSKDSSQSEATASNGRRLIASSSADDTEMIDTGQINIGATQDDFLRIITPDQVFIGRSGAGITLPITSTVSGGGQIDELQITNLPPGTILSAGTSNALGTSWTLDSAALPISLTPPTDFLGTIEFDVEVINRDAPDSSVSASMTLTVVSPEAVLDFGDAPTAIQSGFVNSYPVISSDDGARHGVGELRLGGIVDGENNGLPTSGANGDDNFAQSDEDGLLFLSSLVSTSDVDVISSLALSANQIGKVDGWIDFNHDGDWNDEGEQVLSSVNVEPGINQLPILIPAGSLTGNTFVRLRISSAGGLNPTGIASDGEVEDYSITVLDGNTQPSIEVELAKNHAFISEISGEFVLSADGQDLFRIPIDSLGEVVIDGSNDDDTFAIDYSTGLDPAHEYRLDGAAGDNELNLLGDQVSLDFTKAITRISNFEQIDVSGRGAFSLILDASSIASLSPQSGSVTIVADRDDVVSVGNPDNWRLVELDSVDGRLSLRATNSVSGGSESLLLDTPLMWHNFLRPSDVNNDGVATALDALRIINELASRTFSSRLTSILDPSLTAEEFPVVFFDHNRDGLITALDALRVINDLAARAASGASGESPINEFQRVQSSASGNRKQPLTDQQDRKTNDDPLSFRSDGLPTAIRNVTTDSSVTRESVAERSYQQQVDLVFADEGSVLVQRGLESRVGYAVSGLVVV</sequence>
<proteinExistence type="predicted"/>
<evidence type="ECO:0000256" key="1">
    <source>
        <dbReference type="SAM" id="MobiDB-lite"/>
    </source>
</evidence>